<reference evidence="4 5" key="1">
    <citation type="submission" date="2018-08" db="EMBL/GenBank/DDBJ databases">
        <title>Recombination of ecologically and evolutionarily significant loci maintains genetic cohesion in the Pseudomonas syringae species complex.</title>
        <authorList>
            <person name="Dillon M."/>
            <person name="Thakur S."/>
            <person name="Almeida R.N.D."/>
            <person name="Weir B.S."/>
            <person name="Guttman D.S."/>
        </authorList>
    </citation>
    <scope>NUCLEOTIDE SEQUENCE [LARGE SCALE GENOMIC DNA]</scope>
    <source>
        <strain evidence="3 5">ICMP 13684</strain>
        <strain evidence="2 4">ICMP 13685</strain>
    </source>
</reference>
<dbReference type="PANTHER" id="PTHR36195">
    <property type="entry name" value="DOMAIN PROTEIN, PUTATIVE (AFU_ORTHOLOGUE AFUA_5G01990)-RELATED-RELATED"/>
    <property type="match status" value="1"/>
</dbReference>
<dbReference type="GO" id="GO:0020037">
    <property type="term" value="F:heme binding"/>
    <property type="evidence" value="ECO:0007669"/>
    <property type="project" value="InterPro"/>
</dbReference>
<evidence type="ECO:0000313" key="5">
    <source>
        <dbReference type="Proteomes" id="UP000278180"/>
    </source>
</evidence>
<organism evidence="2 4">
    <name type="scientific">Pseudomonas savastanoi</name>
    <name type="common">Pseudomonas syringae pv. savastanoi</name>
    <dbReference type="NCBI Taxonomy" id="29438"/>
    <lineage>
        <taxon>Bacteria</taxon>
        <taxon>Pseudomonadati</taxon>
        <taxon>Pseudomonadota</taxon>
        <taxon>Gammaproteobacteria</taxon>
        <taxon>Pseudomonadales</taxon>
        <taxon>Pseudomonadaceae</taxon>
        <taxon>Pseudomonas</taxon>
    </lineage>
</organism>
<protein>
    <recommendedName>
        <fullName evidence="1">Catalase core domain-containing protein</fullName>
    </recommendedName>
</protein>
<proteinExistence type="predicted"/>
<dbReference type="AlphaFoldDB" id="A0A3M5B652"/>
<evidence type="ECO:0000313" key="2">
    <source>
        <dbReference type="EMBL" id="RMS20744.1"/>
    </source>
</evidence>
<dbReference type="InterPro" id="IPR011614">
    <property type="entry name" value="Catalase_core"/>
</dbReference>
<dbReference type="SUPFAM" id="SSF56634">
    <property type="entry name" value="Heme-dependent catalase-like"/>
    <property type="match status" value="1"/>
</dbReference>
<accession>A0A3M5B652</accession>
<comment type="caution">
    <text evidence="2">The sequence shown here is derived from an EMBL/GenBank/DDBJ whole genome shotgun (WGS) entry which is preliminary data.</text>
</comment>
<dbReference type="PANTHER" id="PTHR36195:SF4">
    <property type="entry name" value="DOMAIN PROTEIN, PUTATIVE (AFU_ORTHOLOGUE AFUA_5G01990)-RELATED"/>
    <property type="match status" value="1"/>
</dbReference>
<evidence type="ECO:0000313" key="3">
    <source>
        <dbReference type="EMBL" id="RMT29849.1"/>
    </source>
</evidence>
<dbReference type="Gene3D" id="2.40.180.10">
    <property type="entry name" value="Catalase core domain"/>
    <property type="match status" value="1"/>
</dbReference>
<dbReference type="GO" id="GO:0004096">
    <property type="term" value="F:catalase activity"/>
    <property type="evidence" value="ECO:0007669"/>
    <property type="project" value="InterPro"/>
</dbReference>
<name>A0A3M5B652_PSESS</name>
<dbReference type="Pfam" id="PF00199">
    <property type="entry name" value="Catalase"/>
    <property type="match status" value="1"/>
</dbReference>
<dbReference type="EMBL" id="RBSL01000424">
    <property type="protein sequence ID" value="RMS20744.1"/>
    <property type="molecule type" value="Genomic_DNA"/>
</dbReference>
<sequence>MTTKNLTVQPLRFQPSFEVVPDDEAQTSKELVEAMHSILETTLQDTGHAIRSVHAKAHGLLRGQIQVYDDLPEPLAQGAFAKPGNFPLFMRFSTNPGDILDDKVSTPRGLAIKLVGIEGARLPGSADASTQDFVMQNAKAFTARDPRLF</sequence>
<evidence type="ECO:0000259" key="1">
    <source>
        <dbReference type="Pfam" id="PF00199"/>
    </source>
</evidence>
<dbReference type="InterPro" id="IPR020835">
    <property type="entry name" value="Catalase_sf"/>
</dbReference>
<feature type="domain" description="Catalase core" evidence="1">
    <location>
        <begin position="51"/>
        <end position="149"/>
    </location>
</feature>
<gene>
    <name evidence="3" type="ORF">ALP51_03100</name>
    <name evidence="2" type="ORF">ALP70_02276</name>
</gene>
<dbReference type="EMBL" id="RBTE01000207">
    <property type="protein sequence ID" value="RMT29849.1"/>
    <property type="molecule type" value="Genomic_DNA"/>
</dbReference>
<dbReference type="Proteomes" id="UP000269801">
    <property type="component" value="Unassembled WGS sequence"/>
</dbReference>
<evidence type="ECO:0000313" key="4">
    <source>
        <dbReference type="Proteomes" id="UP000269801"/>
    </source>
</evidence>
<dbReference type="Proteomes" id="UP000278180">
    <property type="component" value="Unassembled WGS sequence"/>
</dbReference>